<sequence length="106" mass="10834">MDHADAVGDGVTGRVEDDGGTVDLDLALVRTLHAVEDLHEGGLAGAVLSDDGVDPALRDLQIDVSVRDDSGESLGDSGELYSRFCGGRGGNGGLLLAECLVTDIVL</sequence>
<dbReference type="EMBL" id="BONV01000029">
    <property type="protein sequence ID" value="GIG82323.1"/>
    <property type="molecule type" value="Genomic_DNA"/>
</dbReference>
<comment type="caution">
    <text evidence="1">The sequence shown here is derived from an EMBL/GenBank/DDBJ whole genome shotgun (WGS) entry which is preliminary data.</text>
</comment>
<name>A0A8J3PWQ2_9ACTN</name>
<organism evidence="1 2">
    <name type="scientific">Planotetraspora kaengkrachanensis</name>
    <dbReference type="NCBI Taxonomy" id="575193"/>
    <lineage>
        <taxon>Bacteria</taxon>
        <taxon>Bacillati</taxon>
        <taxon>Actinomycetota</taxon>
        <taxon>Actinomycetes</taxon>
        <taxon>Streptosporangiales</taxon>
        <taxon>Streptosporangiaceae</taxon>
        <taxon>Planotetraspora</taxon>
    </lineage>
</organism>
<dbReference type="Proteomes" id="UP000630097">
    <property type="component" value="Unassembled WGS sequence"/>
</dbReference>
<accession>A0A8J3PWQ2</accession>
<dbReference type="AlphaFoldDB" id="A0A8J3PWQ2"/>
<evidence type="ECO:0000313" key="1">
    <source>
        <dbReference type="EMBL" id="GIG82323.1"/>
    </source>
</evidence>
<reference evidence="1 2" key="1">
    <citation type="submission" date="2021-01" db="EMBL/GenBank/DDBJ databases">
        <title>Whole genome shotgun sequence of Planotetraspora kaengkrachanensis NBRC 104272.</title>
        <authorList>
            <person name="Komaki H."/>
            <person name="Tamura T."/>
        </authorList>
    </citation>
    <scope>NUCLEOTIDE SEQUENCE [LARGE SCALE GENOMIC DNA]</scope>
    <source>
        <strain evidence="1 2">NBRC 104272</strain>
    </source>
</reference>
<proteinExistence type="predicted"/>
<keyword evidence="2" id="KW-1185">Reference proteome</keyword>
<protein>
    <submittedName>
        <fullName evidence="1">Uncharacterized protein</fullName>
    </submittedName>
</protein>
<evidence type="ECO:0000313" key="2">
    <source>
        <dbReference type="Proteomes" id="UP000630097"/>
    </source>
</evidence>
<gene>
    <name evidence="1" type="ORF">Pka01_54500</name>
</gene>